<protein>
    <recommendedName>
        <fullName evidence="2">BHLH domain-containing protein</fullName>
    </recommendedName>
</protein>
<organism evidence="3 4">
    <name type="scientific">Gloeophyllum trabeum (strain ATCC 11539 / FP-39264 / Madison 617)</name>
    <name type="common">Brown rot fungus</name>
    <dbReference type="NCBI Taxonomy" id="670483"/>
    <lineage>
        <taxon>Eukaryota</taxon>
        <taxon>Fungi</taxon>
        <taxon>Dikarya</taxon>
        <taxon>Basidiomycota</taxon>
        <taxon>Agaricomycotina</taxon>
        <taxon>Agaricomycetes</taxon>
        <taxon>Gloeophyllales</taxon>
        <taxon>Gloeophyllaceae</taxon>
        <taxon>Gloeophyllum</taxon>
    </lineage>
</organism>
<dbReference type="EMBL" id="KB469305">
    <property type="protein sequence ID" value="EPQ53596.1"/>
    <property type="molecule type" value="Genomic_DNA"/>
</dbReference>
<name>S7Q0X8_GLOTA</name>
<accession>S7Q0X8</accession>
<feature type="compositionally biased region" description="Low complexity" evidence="1">
    <location>
        <begin position="292"/>
        <end position="327"/>
    </location>
</feature>
<dbReference type="KEGG" id="gtr:GLOTRDRAFT_139779"/>
<dbReference type="PANTHER" id="PTHR47336:SF2">
    <property type="entry name" value="TRANSCRIPTION FACTOR HMS1-RELATED"/>
    <property type="match status" value="1"/>
</dbReference>
<dbReference type="InterPro" id="IPR011598">
    <property type="entry name" value="bHLH_dom"/>
</dbReference>
<dbReference type="GeneID" id="19304343"/>
<gene>
    <name evidence="3" type="ORF">GLOTRDRAFT_139779</name>
</gene>
<dbReference type="eggNOG" id="KOG2588">
    <property type="taxonomic scope" value="Eukaryota"/>
</dbReference>
<dbReference type="SUPFAM" id="SSF47459">
    <property type="entry name" value="HLH, helix-loop-helix DNA-binding domain"/>
    <property type="match status" value="1"/>
</dbReference>
<evidence type="ECO:0000313" key="4">
    <source>
        <dbReference type="Proteomes" id="UP000030669"/>
    </source>
</evidence>
<dbReference type="GO" id="GO:0046983">
    <property type="term" value="F:protein dimerization activity"/>
    <property type="evidence" value="ECO:0007669"/>
    <property type="project" value="InterPro"/>
</dbReference>
<dbReference type="Proteomes" id="UP000030669">
    <property type="component" value="Unassembled WGS sequence"/>
</dbReference>
<reference evidence="3 4" key="1">
    <citation type="journal article" date="2012" name="Science">
        <title>The Paleozoic origin of enzymatic lignin decomposition reconstructed from 31 fungal genomes.</title>
        <authorList>
            <person name="Floudas D."/>
            <person name="Binder M."/>
            <person name="Riley R."/>
            <person name="Barry K."/>
            <person name="Blanchette R.A."/>
            <person name="Henrissat B."/>
            <person name="Martinez A.T."/>
            <person name="Otillar R."/>
            <person name="Spatafora J.W."/>
            <person name="Yadav J.S."/>
            <person name="Aerts A."/>
            <person name="Benoit I."/>
            <person name="Boyd A."/>
            <person name="Carlson A."/>
            <person name="Copeland A."/>
            <person name="Coutinho P.M."/>
            <person name="de Vries R.P."/>
            <person name="Ferreira P."/>
            <person name="Findley K."/>
            <person name="Foster B."/>
            <person name="Gaskell J."/>
            <person name="Glotzer D."/>
            <person name="Gorecki P."/>
            <person name="Heitman J."/>
            <person name="Hesse C."/>
            <person name="Hori C."/>
            <person name="Igarashi K."/>
            <person name="Jurgens J.A."/>
            <person name="Kallen N."/>
            <person name="Kersten P."/>
            <person name="Kohler A."/>
            <person name="Kuees U."/>
            <person name="Kumar T.K.A."/>
            <person name="Kuo A."/>
            <person name="LaButti K."/>
            <person name="Larrondo L.F."/>
            <person name="Lindquist E."/>
            <person name="Ling A."/>
            <person name="Lombard V."/>
            <person name="Lucas S."/>
            <person name="Lundell T."/>
            <person name="Martin R."/>
            <person name="McLaughlin D.J."/>
            <person name="Morgenstern I."/>
            <person name="Morin E."/>
            <person name="Murat C."/>
            <person name="Nagy L.G."/>
            <person name="Nolan M."/>
            <person name="Ohm R.A."/>
            <person name="Patyshakuliyeva A."/>
            <person name="Rokas A."/>
            <person name="Ruiz-Duenas F.J."/>
            <person name="Sabat G."/>
            <person name="Salamov A."/>
            <person name="Samejima M."/>
            <person name="Schmutz J."/>
            <person name="Slot J.C."/>
            <person name="St John F."/>
            <person name="Stenlid J."/>
            <person name="Sun H."/>
            <person name="Sun S."/>
            <person name="Syed K."/>
            <person name="Tsang A."/>
            <person name="Wiebenga A."/>
            <person name="Young D."/>
            <person name="Pisabarro A."/>
            <person name="Eastwood D.C."/>
            <person name="Martin F."/>
            <person name="Cullen D."/>
            <person name="Grigoriev I.V."/>
            <person name="Hibbett D.S."/>
        </authorList>
    </citation>
    <scope>NUCLEOTIDE SEQUENCE [LARGE SCALE GENOMIC DNA]</scope>
    <source>
        <strain evidence="3 4">ATCC 11539</strain>
    </source>
</reference>
<dbReference type="PROSITE" id="PS50888">
    <property type="entry name" value="BHLH"/>
    <property type="match status" value="1"/>
</dbReference>
<dbReference type="RefSeq" id="XP_007867910.1">
    <property type="nucleotide sequence ID" value="XM_007869719.1"/>
</dbReference>
<evidence type="ECO:0000256" key="1">
    <source>
        <dbReference type="SAM" id="MobiDB-lite"/>
    </source>
</evidence>
<feature type="compositionally biased region" description="Acidic residues" evidence="1">
    <location>
        <begin position="449"/>
        <end position="472"/>
    </location>
</feature>
<sequence>MENTATASIPGIIESGPTSAPPALELCGMDDLASSSSWSASEPQPQSDLLDPSDPLNLILNNMSASGDSSMEDSSSSSHSSPPDWSELSALWTNPPPEQDAAENAKFAQDVNMDFNFSFPMDLDFNPASSIDPSALHFNYNAVPPLNFPVDGFLSAQDLLNVPFPATLQPGGNEGAFPFSGIGSGARRLSVTSSSSSSGASLSPILEHNSPVEASPQTTPTGNPDAAEELANKVRQAAGVTLAVPVSAQMQQAMVSAIQAPQPKLPIPRLPRPNTGAASKMKRVAAKPSPPSTASTSRSSTSSPPPSTTESTSSLPSPASALPALSTGRGKTSHTTIERRYRTNLNARIQSLRRAVPALRVLEQKEGKVDFGDVVDERGFVDGVRVARKTSKASILGKAVEYIRVLKKREGRLKREQDGLRCLICGLVGGPALLKEWEREWREKFGGEERDEVEGDEAESEDDDSEGDEEEGEGRAKKRARVAKPAQPKKEKKPAAPKAEPVVGGEGVVPEKRKRGRPRKVPAPAPEPVVAVGVEVPLAPAPAPAEAGVQKQEEPVPQSQGQGQQYLLAAFAFFSFFNSPLTTQSSAGQHHTHTGTVLSPVPHPAHAQGGVAWREVVQGFHLLVSALVFLSIVLPWLPAAVRRSKLSSLMVTPFSIHAFRSSTQSRIEEPVRNRRRERSVSKSGRTTVALTKALAHANRGTPHEAARLRAALGVYDGVVGLVQSVFVGRKKGGSYEARQAEQRAWGRLGELVVLDGTKSVATRLQTYFCMRLQTPYFKASASDLCTLALIIHPVVKSSAQQFWARALQAEFIRPYERLVLETMTVDEAAERLIARRKLESGQEKRAYWASTPLRVLAEVLLCERLRRDSATLFVRTVLRKGQKAASEYEDEKCSPAAAWDPEEEMVLEKERRRTVDAGKSLGGLTAELSEYLEKIWETGYCSLEALDADGRGASTESSAELEAEVRPLIRALMLYRQIFPSCLAGSAGEGSISLILSPPPSPSRKNPGLHKELRDTLGSGVFENLVSGQYASGEAKLSSLMEDARDLVVDMIVASERARRGH</sequence>
<feature type="region of interest" description="Disordered" evidence="1">
    <location>
        <begin position="188"/>
        <end position="226"/>
    </location>
</feature>
<proteinExistence type="predicted"/>
<evidence type="ECO:0000259" key="2">
    <source>
        <dbReference type="PROSITE" id="PS50888"/>
    </source>
</evidence>
<dbReference type="Gene3D" id="4.10.280.10">
    <property type="entry name" value="Helix-loop-helix DNA-binding domain"/>
    <property type="match status" value="1"/>
</dbReference>
<dbReference type="PANTHER" id="PTHR47336">
    <property type="entry name" value="TRANSCRIPTION FACTOR HMS1-RELATED"/>
    <property type="match status" value="1"/>
</dbReference>
<feature type="compositionally biased region" description="Low complexity" evidence="1">
    <location>
        <begin position="33"/>
        <end position="89"/>
    </location>
</feature>
<dbReference type="HOGENOM" id="CLU_012408_0_0_1"/>
<dbReference type="Pfam" id="PF00010">
    <property type="entry name" value="HLH"/>
    <property type="match status" value="1"/>
</dbReference>
<dbReference type="SMART" id="SM00353">
    <property type="entry name" value="HLH"/>
    <property type="match status" value="1"/>
</dbReference>
<dbReference type="InterPro" id="IPR052099">
    <property type="entry name" value="Regulatory_TF_Diverse"/>
</dbReference>
<feature type="compositionally biased region" description="Low complexity" evidence="1">
    <location>
        <begin position="188"/>
        <end position="203"/>
    </location>
</feature>
<feature type="region of interest" description="Disordered" evidence="1">
    <location>
        <begin position="445"/>
        <end position="525"/>
    </location>
</feature>
<feature type="region of interest" description="Disordered" evidence="1">
    <location>
        <begin position="1"/>
        <end position="100"/>
    </location>
</feature>
<feature type="domain" description="BHLH" evidence="2">
    <location>
        <begin position="329"/>
        <end position="406"/>
    </location>
</feature>
<keyword evidence="4" id="KW-1185">Reference proteome</keyword>
<dbReference type="InterPro" id="IPR036638">
    <property type="entry name" value="HLH_DNA-bd_sf"/>
</dbReference>
<evidence type="ECO:0000313" key="3">
    <source>
        <dbReference type="EMBL" id="EPQ53596.1"/>
    </source>
</evidence>
<dbReference type="OMA" id="RNAQLHM"/>
<dbReference type="OrthoDB" id="2133190at2759"/>
<dbReference type="STRING" id="670483.S7Q0X8"/>
<feature type="region of interest" description="Disordered" evidence="1">
    <location>
        <begin position="263"/>
        <end position="342"/>
    </location>
</feature>
<dbReference type="AlphaFoldDB" id="S7Q0X8"/>